<dbReference type="AlphaFoldDB" id="A0AAD8ENP3"/>
<keyword evidence="3" id="KW-0963">Cytoplasm</keyword>
<keyword evidence="5" id="KW-0472">Membrane</keyword>
<dbReference type="SMART" id="SM00755">
    <property type="entry name" value="Grip"/>
    <property type="match status" value="1"/>
</dbReference>
<evidence type="ECO:0000256" key="3">
    <source>
        <dbReference type="ARBA" id="ARBA00022490"/>
    </source>
</evidence>
<gene>
    <name evidence="8" type="ORF">L9F63_012134</name>
</gene>
<keyword evidence="4 6" id="KW-0175">Coiled coil</keyword>
<reference evidence="8" key="2">
    <citation type="submission" date="2023-05" db="EMBL/GenBank/DDBJ databases">
        <authorList>
            <person name="Fouks B."/>
        </authorList>
    </citation>
    <scope>NUCLEOTIDE SEQUENCE</scope>
    <source>
        <strain evidence="8">Stay&amp;Tobe</strain>
        <tissue evidence="8">Testes</tissue>
    </source>
</reference>
<protein>
    <recommendedName>
        <fullName evidence="7">GRIP domain-containing protein</fullName>
    </recommendedName>
</protein>
<dbReference type="EMBL" id="JASPKZ010001957">
    <property type="protein sequence ID" value="KAJ9596878.1"/>
    <property type="molecule type" value="Genomic_DNA"/>
</dbReference>
<evidence type="ECO:0000256" key="4">
    <source>
        <dbReference type="ARBA" id="ARBA00023054"/>
    </source>
</evidence>
<evidence type="ECO:0000259" key="7">
    <source>
        <dbReference type="PROSITE" id="PS50913"/>
    </source>
</evidence>
<feature type="domain" description="GRIP" evidence="7">
    <location>
        <begin position="61"/>
        <end position="111"/>
    </location>
</feature>
<evidence type="ECO:0000256" key="1">
    <source>
        <dbReference type="ARBA" id="ARBA00004184"/>
    </source>
</evidence>
<accession>A0AAD8ENP3</accession>
<evidence type="ECO:0000256" key="2">
    <source>
        <dbReference type="ARBA" id="ARBA00004496"/>
    </source>
</evidence>
<proteinExistence type="predicted"/>
<evidence type="ECO:0000256" key="5">
    <source>
        <dbReference type="ARBA" id="ARBA00023136"/>
    </source>
</evidence>
<organism evidence="8 9">
    <name type="scientific">Diploptera punctata</name>
    <name type="common">Pacific beetle cockroach</name>
    <dbReference type="NCBI Taxonomy" id="6984"/>
    <lineage>
        <taxon>Eukaryota</taxon>
        <taxon>Metazoa</taxon>
        <taxon>Ecdysozoa</taxon>
        <taxon>Arthropoda</taxon>
        <taxon>Hexapoda</taxon>
        <taxon>Insecta</taxon>
        <taxon>Pterygota</taxon>
        <taxon>Neoptera</taxon>
        <taxon>Polyneoptera</taxon>
        <taxon>Dictyoptera</taxon>
        <taxon>Blattodea</taxon>
        <taxon>Blaberoidea</taxon>
        <taxon>Blaberidae</taxon>
        <taxon>Diplopterinae</taxon>
        <taxon>Diploptera</taxon>
    </lineage>
</organism>
<dbReference type="PANTHER" id="PTHR23157:SF25">
    <property type="entry name" value="GRIP AND COILED-COIL DOMAIN-CONTAINING PROTEIN 1"/>
    <property type="match status" value="1"/>
</dbReference>
<dbReference type="InterPro" id="IPR000237">
    <property type="entry name" value="GRIP_dom"/>
</dbReference>
<dbReference type="PANTHER" id="PTHR23157">
    <property type="entry name" value="GRIP AND COILED-COIL DOMAIN-CONTAINING PROTEIN 1"/>
    <property type="match status" value="1"/>
</dbReference>
<evidence type="ECO:0000313" key="9">
    <source>
        <dbReference type="Proteomes" id="UP001233999"/>
    </source>
</evidence>
<feature type="coiled-coil region" evidence="6">
    <location>
        <begin position="15"/>
        <end position="63"/>
    </location>
</feature>
<dbReference type="PROSITE" id="PS50913">
    <property type="entry name" value="GRIP"/>
    <property type="match status" value="1"/>
</dbReference>
<dbReference type="InterPro" id="IPR051952">
    <property type="entry name" value="Golgi-autophagy_related"/>
</dbReference>
<evidence type="ECO:0000256" key="6">
    <source>
        <dbReference type="SAM" id="Coils"/>
    </source>
</evidence>
<dbReference type="Gene3D" id="1.10.220.60">
    <property type="entry name" value="GRIP domain"/>
    <property type="match status" value="1"/>
</dbReference>
<keyword evidence="9" id="KW-1185">Reference proteome</keyword>
<dbReference type="Pfam" id="PF01465">
    <property type="entry name" value="GRIP"/>
    <property type="match status" value="1"/>
</dbReference>
<evidence type="ECO:0000313" key="8">
    <source>
        <dbReference type="EMBL" id="KAJ9596878.1"/>
    </source>
</evidence>
<sequence length="121" mass="14019">MLHYAHELARRDVEISNLRKAKHRLECALRELQRAAATEEEQHREKTNELKEEVERLQRCQSREGANLEYLKNVVLSFLLTNDSNSKRHMLNAIAAVLKFSSSELDKVSCTHKPPTQPNVK</sequence>
<reference evidence="8" key="1">
    <citation type="journal article" date="2023" name="IScience">
        <title>Live-bearing cockroach genome reveals convergent evolutionary mechanisms linked to viviparity in insects and beyond.</title>
        <authorList>
            <person name="Fouks B."/>
            <person name="Harrison M.C."/>
            <person name="Mikhailova A.A."/>
            <person name="Marchal E."/>
            <person name="English S."/>
            <person name="Carruthers M."/>
            <person name="Jennings E.C."/>
            <person name="Chiamaka E.L."/>
            <person name="Frigard R.A."/>
            <person name="Pippel M."/>
            <person name="Attardo G.M."/>
            <person name="Benoit J.B."/>
            <person name="Bornberg-Bauer E."/>
            <person name="Tobe S.S."/>
        </authorList>
    </citation>
    <scope>NUCLEOTIDE SEQUENCE</scope>
    <source>
        <strain evidence="8">Stay&amp;Tobe</strain>
    </source>
</reference>
<comment type="caution">
    <text evidence="8">The sequence shown here is derived from an EMBL/GenBank/DDBJ whole genome shotgun (WGS) entry which is preliminary data.</text>
</comment>
<name>A0AAD8ENP3_DIPPU</name>
<dbReference type="GO" id="GO:0005794">
    <property type="term" value="C:Golgi apparatus"/>
    <property type="evidence" value="ECO:0007669"/>
    <property type="project" value="TreeGrafter"/>
</dbReference>
<comment type="subcellular location">
    <subcellularLocation>
        <location evidence="2">Cytoplasm</location>
    </subcellularLocation>
    <subcellularLocation>
        <location evidence="1">Endomembrane system</location>
        <topology evidence="1">Peripheral membrane protein</topology>
    </subcellularLocation>
</comment>
<dbReference type="Proteomes" id="UP001233999">
    <property type="component" value="Unassembled WGS sequence"/>
</dbReference>